<sequence>MVRVPFLSSSKEEAPKKEEDAYVQSNLSLRPKPSDLPVAVAIHRLPTEDGIIVKVTPPKQPADYPSEEAASASNDAEEAAAPPHHVPCDIVLVIDVSGSMAEDAPVPTVEGERPERNGLSVLDLVKHASRTILETLNEGDRLGIVTFATQVNVLQELTPMTPANKKKANAKIESMVPEDATNLWQGIVSGIGLFNGGKTKSGRVPAIMVLTDGMPNFMSPPQGYIPKMRGIGRIPAPIHTFGFGYSLRSGLLKSISEFTGGNYAFIPDAGMIVSTAAVYCFSSHSSLTFQGTVFVHAVANMQSTFANNAVLRLTYPQSLTIEQTQGATVGLHQPVDRVQKQELVVDIGNIQYGQSRDVYLRYKVGPDVGTQAIVNVELEYRQMSTELYRTSTFSNLADAKLLQKEKGDSDDMAVDNPPLPAGEAAFHISRSMLCAFLSSIFPMDATDEHLNPPFTVSVGGAQLDSLIESLPAASHEHSSNPACAALMTDINGQVRMALAKADYYNRWGKHYLPSLQCAHAAQQCNSFKDPGPLLYAASSPLFIACRNALDTAFDTIPPPKPSKKAPSPYFGTHSAAPNMQPRGRYHTGPLRNILGSHSNSGEAPPSYSSVTVDMSRYHNSRGPCFASFCRVTLADGRHIRVNKLRGGMRVQTPRGPRAVAAVMKTPVSSIPMVTIGRLLITAWHPVSHNGSKWVFPCRDPAANKKTAVRYTGSIYSVLLQPDEDADSHAINIEGVWVVTLGHGLTQKEVDEDGDVISHANDVRVHRFFGDYSAVCRSMATLDVRKDGLVVNGGSSRSNFRLWHTRK</sequence>
<dbReference type="PANTHER" id="PTHR10579">
    <property type="entry name" value="CALCIUM-ACTIVATED CHLORIDE CHANNEL REGULATOR"/>
    <property type="match status" value="1"/>
</dbReference>
<name>A0ABR3ZMC8_9PEZI</name>
<feature type="domain" description="VWFA" evidence="2">
    <location>
        <begin position="89"/>
        <end position="265"/>
    </location>
</feature>
<reference evidence="3 4" key="1">
    <citation type="journal article" date="2024" name="IMA Fungus">
        <title>IMA Genome - F19 : A genome assembly and annotation guide to empower mycologists, including annotated draft genome sequences of Ceratocystis pirilliformis, Diaporthe australafricana, Fusarium ophioides, Paecilomyces lecythidis, and Sporothrix stenoceras.</title>
        <authorList>
            <person name="Aylward J."/>
            <person name="Wilson A.M."/>
            <person name="Visagie C.M."/>
            <person name="Spraker J."/>
            <person name="Barnes I."/>
            <person name="Buitendag C."/>
            <person name="Ceriani C."/>
            <person name="Del Mar Angel L."/>
            <person name="du Plessis D."/>
            <person name="Fuchs T."/>
            <person name="Gasser K."/>
            <person name="Kramer D."/>
            <person name="Li W."/>
            <person name="Munsamy K."/>
            <person name="Piso A."/>
            <person name="Price J.L."/>
            <person name="Sonnekus B."/>
            <person name="Thomas C."/>
            <person name="van der Nest A."/>
            <person name="van Dijk A."/>
            <person name="van Heerden A."/>
            <person name="van Vuuren N."/>
            <person name="Yilmaz N."/>
            <person name="Duong T.A."/>
            <person name="van der Merwe N.A."/>
            <person name="Wingfield M.J."/>
            <person name="Wingfield B.D."/>
        </authorList>
    </citation>
    <scope>NUCLEOTIDE SEQUENCE [LARGE SCALE GENOMIC DNA]</scope>
    <source>
        <strain evidence="3 4">CMW 5346</strain>
    </source>
</reference>
<dbReference type="SUPFAM" id="SSF53300">
    <property type="entry name" value="vWA-like"/>
    <property type="match status" value="1"/>
</dbReference>
<dbReference type="PANTHER" id="PTHR10579:SF156">
    <property type="entry name" value="VWFA DOMAIN-CONTAINING PROTEIN"/>
    <property type="match status" value="1"/>
</dbReference>
<feature type="compositionally biased region" description="Low complexity" evidence="1">
    <location>
        <begin position="67"/>
        <end position="82"/>
    </location>
</feature>
<dbReference type="Gene3D" id="3.40.50.410">
    <property type="entry name" value="von Willebrand factor, type A domain"/>
    <property type="match status" value="1"/>
</dbReference>
<feature type="region of interest" description="Disordered" evidence="1">
    <location>
        <begin position="556"/>
        <end position="609"/>
    </location>
</feature>
<evidence type="ECO:0000313" key="4">
    <source>
        <dbReference type="Proteomes" id="UP001583186"/>
    </source>
</evidence>
<accession>A0ABR3ZMC8</accession>
<dbReference type="SMART" id="SM00327">
    <property type="entry name" value="VWA"/>
    <property type="match status" value="1"/>
</dbReference>
<dbReference type="Pfam" id="PF13519">
    <property type="entry name" value="VWA_2"/>
    <property type="match status" value="1"/>
</dbReference>
<dbReference type="Pfam" id="PF14623">
    <property type="entry name" value="Vint"/>
    <property type="match status" value="1"/>
</dbReference>
<dbReference type="InterPro" id="IPR051266">
    <property type="entry name" value="CLCR"/>
</dbReference>
<organism evidence="3 4">
    <name type="scientific">Sporothrix stenoceras</name>
    <dbReference type="NCBI Taxonomy" id="5173"/>
    <lineage>
        <taxon>Eukaryota</taxon>
        <taxon>Fungi</taxon>
        <taxon>Dikarya</taxon>
        <taxon>Ascomycota</taxon>
        <taxon>Pezizomycotina</taxon>
        <taxon>Sordariomycetes</taxon>
        <taxon>Sordariomycetidae</taxon>
        <taxon>Ophiostomatales</taxon>
        <taxon>Ophiostomataceae</taxon>
        <taxon>Sporothrix</taxon>
    </lineage>
</organism>
<dbReference type="InterPro" id="IPR002035">
    <property type="entry name" value="VWF_A"/>
</dbReference>
<gene>
    <name evidence="3" type="ORF">Sste5346_002374</name>
</gene>
<dbReference type="InterPro" id="IPR036465">
    <property type="entry name" value="vWFA_dom_sf"/>
</dbReference>
<proteinExistence type="predicted"/>
<comment type="caution">
    <text evidence="3">The sequence shown here is derived from an EMBL/GenBank/DDBJ whole genome shotgun (WGS) entry which is preliminary data.</text>
</comment>
<evidence type="ECO:0000256" key="1">
    <source>
        <dbReference type="SAM" id="MobiDB-lite"/>
    </source>
</evidence>
<dbReference type="Pfam" id="PF14624">
    <property type="entry name" value="Vwaint"/>
    <property type="match status" value="1"/>
</dbReference>
<dbReference type="EMBL" id="JAWCUI010000009">
    <property type="protein sequence ID" value="KAL1900649.1"/>
    <property type="molecule type" value="Genomic_DNA"/>
</dbReference>
<protein>
    <recommendedName>
        <fullName evidence="2">VWFA domain-containing protein</fullName>
    </recommendedName>
</protein>
<dbReference type="PROSITE" id="PS50234">
    <property type="entry name" value="VWFA"/>
    <property type="match status" value="1"/>
</dbReference>
<feature type="compositionally biased region" description="Polar residues" evidence="1">
    <location>
        <begin position="595"/>
        <end position="609"/>
    </location>
</feature>
<dbReference type="InterPro" id="IPR032838">
    <property type="entry name" value="Vwaint_dom"/>
</dbReference>
<dbReference type="Proteomes" id="UP001583186">
    <property type="component" value="Unassembled WGS sequence"/>
</dbReference>
<dbReference type="InterPro" id="IPR039510">
    <property type="entry name" value="Vint_dom"/>
</dbReference>
<feature type="region of interest" description="Disordered" evidence="1">
    <location>
        <begin position="55"/>
        <end position="82"/>
    </location>
</feature>
<keyword evidence="4" id="KW-1185">Reference proteome</keyword>
<evidence type="ECO:0000259" key="2">
    <source>
        <dbReference type="PROSITE" id="PS50234"/>
    </source>
</evidence>
<evidence type="ECO:0000313" key="3">
    <source>
        <dbReference type="EMBL" id="KAL1900649.1"/>
    </source>
</evidence>